<sequence length="1072" mass="114927">MPLREINNLAGLLAWSPIGSSDLRSVVAVGTKDSGSIGFDDYGGDLELYDLCLNQGTSSSTPEVKSLGSVKTSSRFASISWSPMTSKQQEFPMGLIAGGMLDGTVNIWDPARLANGHEQPQLTSINKHTGGAVAGLQFNPHPASSHLLASGGSDGEVYIMSLENPQTPNVFVPAPPPNQTKHTGEISKIAWNTQVAHIVASASNNGSAIVWDLRQKKPWCELREANRSPISDICWNPTEGLHLITASSDDANPVVKLWDLRASTTMPLATLQGHTQGILGVSWCPHDPRLLMSTGKDNKTIMWDLFSLKAIAELPSGVEAEAAPSGGNANSIGGGAFGGMGASQQKRYDIQWSPHCRGVLATCSFDRKVQAHSVVGAGQASGKAPKWLQRPAGVTTGFGGKIVKFNSALKTGVAIERMVEEPVLKAASEYFEGMMANKDYKGFCETKIANSQSEKERQVWGFMSLIFENNAREQLVQYLGFDSEAISRIATELDPSSDISGGIKESKMGKMAEDAVSKALLVGNFEAAVECCVKNGQLADALILSSCGGVELWQKAQAMYFEREASSRPYLNIVNAVINNTLSDLVGKSDLSNWRETLAILSTYGKSEEFPGLCEALGARLQEAGDMDSATLCFMSALNIPKTVAFWKAELDQALGMGDNIMALHTFIEKVTVFSQMQAGFTFPEDVQEMFTQYAEALANQGLGTIAMKYATSQSQDCAELRDRLWNGADDKRAAGRQPGFPWGKVNVGISPAAGGVAKPVAQQQQGGGGYGQGQAQGGYGQQQQRVQQQQQQQPQQQQQQVQQQHQHHNQQQTQQQQQPQTNPANHGLPPGWLAMQDPGSGRTYYANQQTGATTWDPPPMPIPAAPVPQPKVMQPPNPSQQANLSTPTKPTFSSQNLANKYGDGFVSSASNPELAAQYGNIGTANPYNGAARPAGANVAGSSTGTPHQVPTQATAEPVPQVQEIPPELMTVVNGLKGLIGSLEGAQLAMPERKQLGEISKGCEILFVKLATPNAIDPDTAEKLQTLVAALQNRDYATAGNMSTLLANSVWRQHKDFLKGIKYLIQLAGKKL</sequence>
<evidence type="ECO:0000256" key="8">
    <source>
        <dbReference type="ARBA" id="ARBA00022927"/>
    </source>
</evidence>
<keyword evidence="13" id="KW-1185">Reference proteome</keyword>
<dbReference type="PROSITE" id="PS50020">
    <property type="entry name" value="WW_DOMAIN_2"/>
    <property type="match status" value="1"/>
</dbReference>
<comment type="similarity">
    <text evidence="2">Belongs to the WD repeat SEC31 family.</text>
</comment>
<dbReference type="EMBL" id="BRYA01000171">
    <property type="protein sequence ID" value="GMI42410.1"/>
    <property type="molecule type" value="Genomic_DNA"/>
</dbReference>
<dbReference type="PANTHER" id="PTHR13923">
    <property type="entry name" value="SEC31-RELATED PROTEIN"/>
    <property type="match status" value="1"/>
</dbReference>
<evidence type="ECO:0000256" key="3">
    <source>
        <dbReference type="ARBA" id="ARBA00022448"/>
    </source>
</evidence>
<dbReference type="GO" id="GO:0005198">
    <property type="term" value="F:structural molecule activity"/>
    <property type="evidence" value="ECO:0007669"/>
    <property type="project" value="TreeGrafter"/>
</dbReference>
<protein>
    <recommendedName>
        <fullName evidence="11">WW domain-containing protein</fullName>
    </recommendedName>
</protein>
<feature type="repeat" description="WD" evidence="9">
    <location>
        <begin position="179"/>
        <end position="214"/>
    </location>
</feature>
<gene>
    <name evidence="12" type="ORF">TrCOL_g11601</name>
</gene>
<dbReference type="PROSITE" id="PS00678">
    <property type="entry name" value="WD_REPEATS_1"/>
    <property type="match status" value="2"/>
</dbReference>
<accession>A0A9W7L9J2</accession>
<evidence type="ECO:0000256" key="2">
    <source>
        <dbReference type="ARBA" id="ARBA00009358"/>
    </source>
</evidence>
<dbReference type="GO" id="GO:0007029">
    <property type="term" value="P:endoplasmic reticulum organization"/>
    <property type="evidence" value="ECO:0007669"/>
    <property type="project" value="TreeGrafter"/>
</dbReference>
<keyword evidence="5" id="KW-0677">Repeat</keyword>
<dbReference type="Proteomes" id="UP001165065">
    <property type="component" value="Unassembled WGS sequence"/>
</dbReference>
<feature type="compositionally biased region" description="Low complexity" evidence="10">
    <location>
        <begin position="782"/>
        <end position="823"/>
    </location>
</feature>
<keyword evidence="6" id="KW-0256">Endoplasmic reticulum</keyword>
<evidence type="ECO:0000256" key="4">
    <source>
        <dbReference type="ARBA" id="ARBA00022574"/>
    </source>
</evidence>
<feature type="compositionally biased region" description="Gly residues" evidence="10">
    <location>
        <begin position="766"/>
        <end position="781"/>
    </location>
</feature>
<reference evidence="13" key="1">
    <citation type="journal article" date="2023" name="Commun. Biol.">
        <title>Genome analysis of Parmales, the sister group of diatoms, reveals the evolutionary specialization of diatoms from phago-mixotrophs to photoautotrophs.</title>
        <authorList>
            <person name="Ban H."/>
            <person name="Sato S."/>
            <person name="Yoshikawa S."/>
            <person name="Yamada K."/>
            <person name="Nakamura Y."/>
            <person name="Ichinomiya M."/>
            <person name="Sato N."/>
            <person name="Blanc-Mathieu R."/>
            <person name="Endo H."/>
            <person name="Kuwata A."/>
            <person name="Ogata H."/>
        </authorList>
    </citation>
    <scope>NUCLEOTIDE SEQUENCE [LARGE SCALE GENOMIC DNA]</scope>
</reference>
<dbReference type="InterPro" id="IPR040251">
    <property type="entry name" value="SEC31-like"/>
</dbReference>
<dbReference type="Pfam" id="PF12931">
    <property type="entry name" value="TPR_Sec16"/>
    <property type="match status" value="1"/>
</dbReference>
<dbReference type="InterPro" id="IPR001680">
    <property type="entry name" value="WD40_rpt"/>
</dbReference>
<dbReference type="SUPFAM" id="SSF50978">
    <property type="entry name" value="WD40 repeat-like"/>
    <property type="match status" value="1"/>
</dbReference>
<dbReference type="InterPro" id="IPR001202">
    <property type="entry name" value="WW_dom"/>
</dbReference>
<evidence type="ECO:0000256" key="10">
    <source>
        <dbReference type="SAM" id="MobiDB-lite"/>
    </source>
</evidence>
<feature type="compositionally biased region" description="Polar residues" evidence="10">
    <location>
        <begin position="880"/>
        <end position="893"/>
    </location>
</feature>
<proteinExistence type="inferred from homology"/>
<keyword evidence="8" id="KW-0653">Protein transport</keyword>
<dbReference type="Gene3D" id="1.20.940.10">
    <property type="entry name" value="Functional domain of the splicing factor Prp18"/>
    <property type="match status" value="1"/>
</dbReference>
<comment type="subcellular location">
    <subcellularLocation>
        <location evidence="1">Endoplasmic reticulum</location>
    </subcellularLocation>
</comment>
<dbReference type="GO" id="GO:0030127">
    <property type="term" value="C:COPII vesicle coat"/>
    <property type="evidence" value="ECO:0007669"/>
    <property type="project" value="TreeGrafter"/>
</dbReference>
<dbReference type="Pfam" id="PF00397">
    <property type="entry name" value="WW"/>
    <property type="match status" value="1"/>
</dbReference>
<dbReference type="PANTHER" id="PTHR13923:SF11">
    <property type="entry name" value="SECRETORY 31, ISOFORM D"/>
    <property type="match status" value="1"/>
</dbReference>
<dbReference type="InterPro" id="IPR015943">
    <property type="entry name" value="WD40/YVTN_repeat-like_dom_sf"/>
</dbReference>
<dbReference type="InterPro" id="IPR036020">
    <property type="entry name" value="WW_dom_sf"/>
</dbReference>
<name>A0A9W7L9J2_9STRA</name>
<keyword evidence="4 9" id="KW-0853">WD repeat</keyword>
<dbReference type="Gene3D" id="1.25.40.1030">
    <property type="match status" value="1"/>
</dbReference>
<dbReference type="OrthoDB" id="542917at2759"/>
<dbReference type="Gene3D" id="2.130.10.10">
    <property type="entry name" value="YVTN repeat-like/Quinoprotein amine dehydrogenase"/>
    <property type="match status" value="1"/>
</dbReference>
<feature type="region of interest" description="Disordered" evidence="10">
    <location>
        <begin position="759"/>
        <end position="893"/>
    </location>
</feature>
<evidence type="ECO:0000256" key="1">
    <source>
        <dbReference type="ARBA" id="ARBA00004240"/>
    </source>
</evidence>
<comment type="caution">
    <text evidence="12">The sequence shown here is derived from an EMBL/GenBank/DDBJ whole genome shotgun (WGS) entry which is preliminary data.</text>
</comment>
<dbReference type="GO" id="GO:0015031">
    <property type="term" value="P:protein transport"/>
    <property type="evidence" value="ECO:0007669"/>
    <property type="project" value="UniProtKB-KW"/>
</dbReference>
<dbReference type="SMART" id="SM00456">
    <property type="entry name" value="WW"/>
    <property type="match status" value="1"/>
</dbReference>
<dbReference type="SUPFAM" id="SSF51045">
    <property type="entry name" value="WW domain"/>
    <property type="match status" value="1"/>
</dbReference>
<evidence type="ECO:0000313" key="13">
    <source>
        <dbReference type="Proteomes" id="UP001165065"/>
    </source>
</evidence>
<feature type="repeat" description="WD" evidence="9">
    <location>
        <begin position="271"/>
        <end position="313"/>
    </location>
</feature>
<evidence type="ECO:0000313" key="12">
    <source>
        <dbReference type="EMBL" id="GMI42410.1"/>
    </source>
</evidence>
<dbReference type="PROSITE" id="PS01159">
    <property type="entry name" value="WW_DOMAIN_1"/>
    <property type="match status" value="1"/>
</dbReference>
<dbReference type="CDD" id="cd00201">
    <property type="entry name" value="WW"/>
    <property type="match status" value="1"/>
</dbReference>
<evidence type="ECO:0000256" key="9">
    <source>
        <dbReference type="PROSITE-ProRule" id="PRU00221"/>
    </source>
</evidence>
<dbReference type="InterPro" id="IPR024298">
    <property type="entry name" value="Sec16_Sec23-bd"/>
</dbReference>
<dbReference type="SMART" id="SM00320">
    <property type="entry name" value="WD40"/>
    <property type="match status" value="6"/>
</dbReference>
<dbReference type="InterPro" id="IPR036322">
    <property type="entry name" value="WD40_repeat_dom_sf"/>
</dbReference>
<evidence type="ECO:0000256" key="5">
    <source>
        <dbReference type="ARBA" id="ARBA00022737"/>
    </source>
</evidence>
<dbReference type="GO" id="GO:0090110">
    <property type="term" value="P:COPII-coated vesicle cargo loading"/>
    <property type="evidence" value="ECO:0007669"/>
    <property type="project" value="TreeGrafter"/>
</dbReference>
<feature type="domain" description="WW" evidence="11">
    <location>
        <begin position="827"/>
        <end position="861"/>
    </location>
</feature>
<dbReference type="InterPro" id="IPR019775">
    <property type="entry name" value="WD40_repeat_CS"/>
</dbReference>
<dbReference type="AlphaFoldDB" id="A0A9W7L9J2"/>
<feature type="compositionally biased region" description="Pro residues" evidence="10">
    <location>
        <begin position="857"/>
        <end position="879"/>
    </location>
</feature>
<evidence type="ECO:0000256" key="6">
    <source>
        <dbReference type="ARBA" id="ARBA00022824"/>
    </source>
</evidence>
<dbReference type="PROSITE" id="PS50294">
    <property type="entry name" value="WD_REPEATS_REGION"/>
    <property type="match status" value="1"/>
</dbReference>
<dbReference type="PROSITE" id="PS50082">
    <property type="entry name" value="WD_REPEATS_2"/>
    <property type="match status" value="2"/>
</dbReference>
<keyword evidence="7" id="KW-0931">ER-Golgi transport</keyword>
<organism evidence="12 13">
    <name type="scientific">Triparma columacea</name>
    <dbReference type="NCBI Taxonomy" id="722753"/>
    <lineage>
        <taxon>Eukaryota</taxon>
        <taxon>Sar</taxon>
        <taxon>Stramenopiles</taxon>
        <taxon>Ochrophyta</taxon>
        <taxon>Bolidophyceae</taxon>
        <taxon>Parmales</taxon>
        <taxon>Triparmaceae</taxon>
        <taxon>Triparma</taxon>
    </lineage>
</organism>
<dbReference type="Pfam" id="PF00400">
    <property type="entry name" value="WD40"/>
    <property type="match status" value="1"/>
</dbReference>
<evidence type="ECO:0000256" key="7">
    <source>
        <dbReference type="ARBA" id="ARBA00022892"/>
    </source>
</evidence>
<evidence type="ECO:0000259" key="11">
    <source>
        <dbReference type="PROSITE" id="PS50020"/>
    </source>
</evidence>
<dbReference type="GO" id="GO:0070971">
    <property type="term" value="C:endoplasmic reticulum exit site"/>
    <property type="evidence" value="ECO:0007669"/>
    <property type="project" value="TreeGrafter"/>
</dbReference>
<keyword evidence="3" id="KW-0813">Transport</keyword>
<dbReference type="Gene3D" id="2.20.70.10">
    <property type="match status" value="1"/>
</dbReference>